<feature type="region of interest" description="Disordered" evidence="20">
    <location>
        <begin position="225"/>
        <end position="257"/>
    </location>
</feature>
<evidence type="ECO:0000256" key="18">
    <source>
        <dbReference type="PROSITE-ProRule" id="PRU00175"/>
    </source>
</evidence>
<keyword evidence="23" id="KW-1185">Reference proteome</keyword>
<dbReference type="PANTHER" id="PTHR16048:SF3">
    <property type="entry name" value="E3 UBIQUITIN-PROTEIN LIGASE MSL2"/>
    <property type="match status" value="1"/>
</dbReference>
<gene>
    <name evidence="24" type="primary">LOC114250914</name>
</gene>
<evidence type="ECO:0000259" key="22">
    <source>
        <dbReference type="PROSITE" id="PS52051"/>
    </source>
</evidence>
<evidence type="ECO:0000256" key="14">
    <source>
        <dbReference type="ARBA" id="ARBA00023242"/>
    </source>
</evidence>
<dbReference type="InterPro" id="IPR013083">
    <property type="entry name" value="Znf_RING/FYVE/PHD"/>
</dbReference>
<feature type="compositionally biased region" description="Polar residues" evidence="20">
    <location>
        <begin position="412"/>
        <end position="422"/>
    </location>
</feature>
<dbReference type="AlphaFoldDB" id="A0A6J2KGV3"/>
<dbReference type="RefSeq" id="XP_028040813.1">
    <property type="nucleotide sequence ID" value="XM_028185012.1"/>
</dbReference>
<dbReference type="CDD" id="cd13122">
    <property type="entry name" value="MSL2_CXC"/>
    <property type="match status" value="1"/>
</dbReference>
<evidence type="ECO:0000256" key="16">
    <source>
        <dbReference type="ARBA" id="ARBA00069328"/>
    </source>
</evidence>
<comment type="similarity">
    <text evidence="15 19">Belongs to the MSL2 family.</text>
</comment>
<dbReference type="PROSITE" id="PS52051">
    <property type="entry name" value="CXC_MSL2"/>
    <property type="match status" value="1"/>
</dbReference>
<evidence type="ECO:0000256" key="12">
    <source>
        <dbReference type="ARBA" id="ARBA00022833"/>
    </source>
</evidence>
<dbReference type="InterPro" id="IPR032049">
    <property type="entry name" value="Msl2-CXC"/>
</dbReference>
<dbReference type="Proteomes" id="UP000504629">
    <property type="component" value="Unplaced"/>
</dbReference>
<dbReference type="GO" id="GO:0006974">
    <property type="term" value="P:DNA damage response"/>
    <property type="evidence" value="ECO:0007669"/>
    <property type="project" value="UniProtKB-KW"/>
</dbReference>
<evidence type="ECO:0000256" key="9">
    <source>
        <dbReference type="ARBA" id="ARBA00022763"/>
    </source>
</evidence>
<keyword evidence="14 19" id="KW-0539">Nucleus</keyword>
<evidence type="ECO:0000256" key="17">
    <source>
        <dbReference type="ARBA" id="ARBA00077415"/>
    </source>
</evidence>
<feature type="domain" description="CXC MSL2-type" evidence="22">
    <location>
        <begin position="252"/>
        <end position="303"/>
    </location>
</feature>
<keyword evidence="12" id="KW-0862">Zinc</keyword>
<keyword evidence="13" id="KW-0156">Chromatin regulator</keyword>
<evidence type="ECO:0000256" key="15">
    <source>
        <dbReference type="ARBA" id="ARBA00061593"/>
    </source>
</evidence>
<organism evidence="23 24">
    <name type="scientific">Bombyx mandarina</name>
    <name type="common">Wild silk moth</name>
    <name type="synonym">Wild silkworm</name>
    <dbReference type="NCBI Taxonomy" id="7092"/>
    <lineage>
        <taxon>Eukaryota</taxon>
        <taxon>Metazoa</taxon>
        <taxon>Ecdysozoa</taxon>
        <taxon>Arthropoda</taxon>
        <taxon>Hexapoda</taxon>
        <taxon>Insecta</taxon>
        <taxon>Pterygota</taxon>
        <taxon>Neoptera</taxon>
        <taxon>Endopterygota</taxon>
        <taxon>Lepidoptera</taxon>
        <taxon>Glossata</taxon>
        <taxon>Ditrysia</taxon>
        <taxon>Bombycoidea</taxon>
        <taxon>Bombycidae</taxon>
        <taxon>Bombycinae</taxon>
        <taxon>Bombyx</taxon>
    </lineage>
</organism>
<dbReference type="Pfam" id="PF16682">
    <property type="entry name" value="MSL2-CXC"/>
    <property type="match status" value="1"/>
</dbReference>
<evidence type="ECO:0000256" key="19">
    <source>
        <dbReference type="PROSITE-ProRule" id="PRU01396"/>
    </source>
</evidence>
<feature type="compositionally biased region" description="Polar residues" evidence="20">
    <location>
        <begin position="195"/>
        <end position="204"/>
    </location>
</feature>
<comment type="pathway">
    <text evidence="4">Protein modification; protein ubiquitination.</text>
</comment>
<feature type="region of interest" description="Disordered" evidence="20">
    <location>
        <begin position="383"/>
        <end position="429"/>
    </location>
</feature>
<keyword evidence="11" id="KW-0833">Ubl conjugation pathway</keyword>
<keyword evidence="8" id="KW-0479">Metal-binding</keyword>
<dbReference type="GeneID" id="114250914"/>
<dbReference type="GO" id="GO:0006325">
    <property type="term" value="P:chromatin organization"/>
    <property type="evidence" value="ECO:0007669"/>
    <property type="project" value="UniProtKB-KW"/>
</dbReference>
<dbReference type="GO" id="GO:0072487">
    <property type="term" value="C:MSL complex"/>
    <property type="evidence" value="ECO:0007669"/>
    <property type="project" value="UniProtKB-UniRule"/>
</dbReference>
<dbReference type="SMART" id="SM01114">
    <property type="entry name" value="CXC"/>
    <property type="match status" value="1"/>
</dbReference>
<evidence type="ECO:0000256" key="3">
    <source>
        <dbReference type="ARBA" id="ARBA00004286"/>
    </source>
</evidence>
<dbReference type="PANTHER" id="PTHR16048">
    <property type="entry name" value="MSL2-RELATED"/>
    <property type="match status" value="1"/>
</dbReference>
<feature type="compositionally biased region" description="Acidic residues" evidence="20">
    <location>
        <begin position="383"/>
        <end position="392"/>
    </location>
</feature>
<dbReference type="Pfam" id="PF16685">
    <property type="entry name" value="zf-RING_10"/>
    <property type="match status" value="1"/>
</dbReference>
<dbReference type="CTD" id="33565"/>
<keyword evidence="9" id="KW-0227">DNA damage</keyword>
<evidence type="ECO:0000256" key="13">
    <source>
        <dbReference type="ARBA" id="ARBA00022853"/>
    </source>
</evidence>
<dbReference type="InterPro" id="IPR032043">
    <property type="entry name" value="Msl2_Znf-RING"/>
</dbReference>
<dbReference type="GO" id="GO:0016567">
    <property type="term" value="P:protein ubiquitination"/>
    <property type="evidence" value="ECO:0007669"/>
    <property type="project" value="TreeGrafter"/>
</dbReference>
<evidence type="ECO:0000256" key="5">
    <source>
        <dbReference type="ARBA" id="ARBA00012483"/>
    </source>
</evidence>
<evidence type="ECO:0000256" key="10">
    <source>
        <dbReference type="ARBA" id="ARBA00022771"/>
    </source>
</evidence>
<keyword evidence="6 19" id="KW-0158">Chromosome</keyword>
<dbReference type="SUPFAM" id="SSF57850">
    <property type="entry name" value="RING/U-box"/>
    <property type="match status" value="1"/>
</dbReference>
<dbReference type="PROSITE" id="PS50089">
    <property type="entry name" value="ZF_RING_2"/>
    <property type="match status" value="1"/>
</dbReference>
<dbReference type="EC" id="2.3.2.27" evidence="5"/>
<evidence type="ECO:0000256" key="7">
    <source>
        <dbReference type="ARBA" id="ARBA00022679"/>
    </source>
</evidence>
<dbReference type="GO" id="GO:0005634">
    <property type="term" value="C:nucleus"/>
    <property type="evidence" value="ECO:0007669"/>
    <property type="project" value="UniProtKB-SubCell"/>
</dbReference>
<dbReference type="InterPro" id="IPR001841">
    <property type="entry name" value="Znf_RING"/>
</dbReference>
<evidence type="ECO:0000313" key="23">
    <source>
        <dbReference type="Proteomes" id="UP000504629"/>
    </source>
</evidence>
<feature type="domain" description="RING-type" evidence="21">
    <location>
        <begin position="41"/>
        <end position="82"/>
    </location>
</feature>
<feature type="compositionally biased region" description="Low complexity" evidence="20">
    <location>
        <begin position="173"/>
        <end position="188"/>
    </location>
</feature>
<evidence type="ECO:0000256" key="1">
    <source>
        <dbReference type="ARBA" id="ARBA00000900"/>
    </source>
</evidence>
<dbReference type="OrthoDB" id="10012174at2759"/>
<dbReference type="GO" id="GO:0061630">
    <property type="term" value="F:ubiquitin protein ligase activity"/>
    <property type="evidence" value="ECO:0007669"/>
    <property type="project" value="UniProtKB-EC"/>
</dbReference>
<evidence type="ECO:0000256" key="2">
    <source>
        <dbReference type="ARBA" id="ARBA00004123"/>
    </source>
</evidence>
<evidence type="ECO:0000313" key="24">
    <source>
        <dbReference type="RefSeq" id="XP_028040813.1"/>
    </source>
</evidence>
<evidence type="ECO:0000256" key="8">
    <source>
        <dbReference type="ARBA" id="ARBA00022723"/>
    </source>
</evidence>
<protein>
    <recommendedName>
        <fullName evidence="16">E3 ubiquitin-protein ligase MSL2</fullName>
        <ecNumber evidence="5">2.3.2.27</ecNumber>
    </recommendedName>
    <alternativeName>
        <fullName evidence="17">Male-specific lethal-2 homolog</fullName>
    </alternativeName>
</protein>
<reference evidence="24" key="1">
    <citation type="submission" date="2025-08" db="UniProtKB">
        <authorList>
            <consortium name="RefSeq"/>
        </authorList>
    </citation>
    <scope>IDENTIFICATION</scope>
    <source>
        <tissue evidence="24">Silk gland</tissue>
    </source>
</reference>
<dbReference type="GO" id="GO:0008270">
    <property type="term" value="F:zinc ion binding"/>
    <property type="evidence" value="ECO:0007669"/>
    <property type="project" value="UniProtKB-KW"/>
</dbReference>
<dbReference type="Gene3D" id="3.30.40.10">
    <property type="entry name" value="Zinc/RING finger domain, C3HC4 (zinc finger)"/>
    <property type="match status" value="1"/>
</dbReference>
<dbReference type="InterPro" id="IPR037922">
    <property type="entry name" value="MSL2"/>
</dbReference>
<name>A0A6J2KGV3_BOMMA</name>
<proteinExistence type="inferred from homology"/>
<evidence type="ECO:0000256" key="6">
    <source>
        <dbReference type="ARBA" id="ARBA00022454"/>
    </source>
</evidence>
<accession>A0A6J2KGV3</accession>
<evidence type="ECO:0000256" key="20">
    <source>
        <dbReference type="SAM" id="MobiDB-lite"/>
    </source>
</evidence>
<keyword evidence="7" id="KW-0808">Transferase</keyword>
<evidence type="ECO:0000256" key="11">
    <source>
        <dbReference type="ARBA" id="ARBA00022786"/>
    </source>
</evidence>
<comment type="catalytic activity">
    <reaction evidence="1">
        <text>S-ubiquitinyl-[E2 ubiquitin-conjugating enzyme]-L-cysteine + [acceptor protein]-L-lysine = [E2 ubiquitin-conjugating enzyme]-L-cysteine + N(6)-ubiquitinyl-[acceptor protein]-L-lysine.</text>
        <dbReference type="EC" id="2.3.2.27"/>
    </reaction>
</comment>
<comment type="subcellular location">
    <subcellularLocation>
        <location evidence="3">Chromosome</location>
    </subcellularLocation>
    <subcellularLocation>
        <location evidence="2">Nucleus</location>
    </subcellularLocation>
</comment>
<dbReference type="InterPro" id="IPR033467">
    <property type="entry name" value="Tesmin/TSO1-like_CXC"/>
</dbReference>
<evidence type="ECO:0000256" key="4">
    <source>
        <dbReference type="ARBA" id="ARBA00004906"/>
    </source>
</evidence>
<evidence type="ECO:0000259" key="21">
    <source>
        <dbReference type="PROSITE" id="PS50089"/>
    </source>
</evidence>
<keyword evidence="10 18" id="KW-0863">Zinc-finger</keyword>
<feature type="region of interest" description="Disordered" evidence="20">
    <location>
        <begin position="173"/>
        <end position="207"/>
    </location>
</feature>
<dbReference type="FunFam" id="3.30.40.10:FF:000174">
    <property type="entry name" value="E3 ubiquitin-protein ligase MSL2"/>
    <property type="match status" value="1"/>
</dbReference>
<sequence length="429" mass="46573">MNATSLYVSTCRLIILADPADKSTWTDLFRLVPYLRQSLSCTVCGNLLKEPYTPTSSGCQHHVCKKCKGGRKKLKPSCSWCKDYENYTENLQLRILLQCYKKLCEYFMGTEVYKTLLDEDEVAASVNGGTVASSGLIDLIQEGAGFSDDYKSTGGLSKSAYSILPCVYTNSASTQTQHGSSSSSSGARSSRDSPNSRSTANGSPMYSVMYAGSGNKITIKRKAMDELDSPQSESSSRESKKPSNRSRNSTGGKRKGCRCGNATATPGKLTCCGQRCPCYVDSKPCTECKCKGCRNPHRPDGMKVRPHIPQLVDTLQLTLNNPDSSPSCSGSMDSLDTDTLTMEAMEESLSYTAELKSSNIKVYTSQLQEVSPSLPATIMMDEDLAESPDDDMSSPHDYTLASPQGYDVDVISPQSAETQDVTSDIEVDV</sequence>